<evidence type="ECO:0000256" key="5">
    <source>
        <dbReference type="ARBA" id="ARBA00022833"/>
    </source>
</evidence>
<keyword evidence="8" id="KW-0539">Nucleus</keyword>
<reference evidence="10" key="1">
    <citation type="submission" date="2023-07" db="EMBL/GenBank/DDBJ databases">
        <authorList>
            <person name="Stuckert A."/>
        </authorList>
    </citation>
    <scope>NUCLEOTIDE SEQUENCE</scope>
</reference>
<feature type="region of interest" description="Disordered" evidence="9">
    <location>
        <begin position="165"/>
        <end position="251"/>
    </location>
</feature>
<evidence type="ECO:0000256" key="7">
    <source>
        <dbReference type="ARBA" id="ARBA00023163"/>
    </source>
</evidence>
<evidence type="ECO:0000256" key="9">
    <source>
        <dbReference type="SAM" id="MobiDB-lite"/>
    </source>
</evidence>
<evidence type="ECO:0000256" key="8">
    <source>
        <dbReference type="ARBA" id="ARBA00023242"/>
    </source>
</evidence>
<evidence type="ECO:0000256" key="1">
    <source>
        <dbReference type="ARBA" id="ARBA00004123"/>
    </source>
</evidence>
<dbReference type="InterPro" id="IPR051969">
    <property type="entry name" value="Zinc-finger_DNA-bd_regulators"/>
</dbReference>
<feature type="compositionally biased region" description="Acidic residues" evidence="9">
    <location>
        <begin position="51"/>
        <end position="77"/>
    </location>
</feature>
<evidence type="ECO:0000313" key="11">
    <source>
        <dbReference type="Proteomes" id="UP001176940"/>
    </source>
</evidence>
<proteinExistence type="predicted"/>
<feature type="region of interest" description="Disordered" evidence="9">
    <location>
        <begin position="19"/>
        <end position="116"/>
    </location>
</feature>
<keyword evidence="11" id="KW-1185">Reference proteome</keyword>
<feature type="compositionally biased region" description="Basic and acidic residues" evidence="9">
    <location>
        <begin position="228"/>
        <end position="245"/>
    </location>
</feature>
<keyword evidence="3" id="KW-0677">Repeat</keyword>
<evidence type="ECO:0000256" key="3">
    <source>
        <dbReference type="ARBA" id="ARBA00022737"/>
    </source>
</evidence>
<protein>
    <submittedName>
        <fullName evidence="10">Uncharacterized protein</fullName>
    </submittedName>
</protein>
<dbReference type="Proteomes" id="UP001176940">
    <property type="component" value="Unassembled WGS sequence"/>
</dbReference>
<accession>A0ABN9LKY7</accession>
<feature type="compositionally biased region" description="Acidic residues" evidence="9">
    <location>
        <begin position="21"/>
        <end position="30"/>
    </location>
</feature>
<keyword evidence="2" id="KW-0479">Metal-binding</keyword>
<feature type="compositionally biased region" description="Polar residues" evidence="9">
    <location>
        <begin position="99"/>
        <end position="116"/>
    </location>
</feature>
<comment type="caution">
    <text evidence="10">The sequence shown here is derived from an EMBL/GenBank/DDBJ whole genome shotgun (WGS) entry which is preliminary data.</text>
</comment>
<evidence type="ECO:0000256" key="2">
    <source>
        <dbReference type="ARBA" id="ARBA00022723"/>
    </source>
</evidence>
<name>A0ABN9LKY7_9NEOB</name>
<evidence type="ECO:0000313" key="10">
    <source>
        <dbReference type="EMBL" id="CAJ0941036.1"/>
    </source>
</evidence>
<gene>
    <name evidence="10" type="ORF">RIMI_LOCUS9116818</name>
</gene>
<keyword evidence="5" id="KW-0862">Zinc</keyword>
<dbReference type="EMBL" id="CAUEEQ010018646">
    <property type="protein sequence ID" value="CAJ0941036.1"/>
    <property type="molecule type" value="Genomic_DNA"/>
</dbReference>
<sequence>MKSKAHMKKCLELGVAMTSVDDAEIEESGNIEDVQKESEKNTIAMDHQFSDAEESDGDDGDDNDDDDDEEEDFDDTQGDSTPKTRSRSTSPQPPRFSTLSVTAASASQRASPEVSTGHSSLMSYLSTMPSIQVTHLMNSKTLVGDSQMVNYQKLVLASLEHDREKMDVPGSMDEDYMLTSEPSSSPRDFSSCSRHSSPGYDSSPCRDNSPKRYLSLRGDLSPRRHLSPRRDASPMRHLSPRKDRLTPFWKL</sequence>
<dbReference type="PANTHER" id="PTHR45944:SF1">
    <property type="entry name" value="TRANSCRIPTION FACTOR HIVEP2"/>
    <property type="match status" value="1"/>
</dbReference>
<dbReference type="PANTHER" id="PTHR45944">
    <property type="entry name" value="SCHNURRI, ISOFORM F"/>
    <property type="match status" value="1"/>
</dbReference>
<evidence type="ECO:0000256" key="4">
    <source>
        <dbReference type="ARBA" id="ARBA00022771"/>
    </source>
</evidence>
<keyword evidence="6" id="KW-0805">Transcription regulation</keyword>
<comment type="subcellular location">
    <subcellularLocation>
        <location evidence="1">Nucleus</location>
    </subcellularLocation>
</comment>
<evidence type="ECO:0000256" key="6">
    <source>
        <dbReference type="ARBA" id="ARBA00023015"/>
    </source>
</evidence>
<feature type="compositionally biased region" description="Low complexity" evidence="9">
    <location>
        <begin position="180"/>
        <end position="198"/>
    </location>
</feature>
<keyword evidence="7" id="KW-0804">Transcription</keyword>
<feature type="compositionally biased region" description="Low complexity" evidence="9">
    <location>
        <begin position="78"/>
        <end position="98"/>
    </location>
</feature>
<keyword evidence="4" id="KW-0863">Zinc-finger</keyword>
<organism evidence="10 11">
    <name type="scientific">Ranitomeya imitator</name>
    <name type="common">mimic poison frog</name>
    <dbReference type="NCBI Taxonomy" id="111125"/>
    <lineage>
        <taxon>Eukaryota</taxon>
        <taxon>Metazoa</taxon>
        <taxon>Chordata</taxon>
        <taxon>Craniata</taxon>
        <taxon>Vertebrata</taxon>
        <taxon>Euteleostomi</taxon>
        <taxon>Amphibia</taxon>
        <taxon>Batrachia</taxon>
        <taxon>Anura</taxon>
        <taxon>Neobatrachia</taxon>
        <taxon>Hyloidea</taxon>
        <taxon>Dendrobatidae</taxon>
        <taxon>Dendrobatinae</taxon>
        <taxon>Ranitomeya</taxon>
    </lineage>
</organism>